<dbReference type="AlphaFoldDB" id="A0A382GXI6"/>
<proteinExistence type="predicted"/>
<organism evidence="1">
    <name type="scientific">marine metagenome</name>
    <dbReference type="NCBI Taxonomy" id="408172"/>
    <lineage>
        <taxon>unclassified sequences</taxon>
        <taxon>metagenomes</taxon>
        <taxon>ecological metagenomes</taxon>
    </lineage>
</organism>
<dbReference type="PANTHER" id="PTHR34218:SF4">
    <property type="entry name" value="ACYL-HOMOSERINE LACTONE ACYLASE QUIP"/>
    <property type="match status" value="1"/>
</dbReference>
<evidence type="ECO:0000313" key="1">
    <source>
        <dbReference type="EMBL" id="SVB79689.1"/>
    </source>
</evidence>
<dbReference type="SUPFAM" id="SSF56235">
    <property type="entry name" value="N-terminal nucleophile aminohydrolases (Ntn hydrolases)"/>
    <property type="match status" value="1"/>
</dbReference>
<dbReference type="Pfam" id="PF01804">
    <property type="entry name" value="Penicil_amidase"/>
    <property type="match status" value="1"/>
</dbReference>
<protein>
    <submittedName>
        <fullName evidence="1">Uncharacterized protein</fullName>
    </submittedName>
</protein>
<reference evidence="1" key="1">
    <citation type="submission" date="2018-05" db="EMBL/GenBank/DDBJ databases">
        <authorList>
            <person name="Lanie J.A."/>
            <person name="Ng W.-L."/>
            <person name="Kazmierczak K.M."/>
            <person name="Andrzejewski T.M."/>
            <person name="Davidsen T.M."/>
            <person name="Wayne K.J."/>
            <person name="Tettelin H."/>
            <person name="Glass J.I."/>
            <person name="Rusch D."/>
            <person name="Podicherti R."/>
            <person name="Tsui H.-C.T."/>
            <person name="Winkler M.E."/>
        </authorList>
    </citation>
    <scope>NUCLEOTIDE SEQUENCE</scope>
</reference>
<dbReference type="PANTHER" id="PTHR34218">
    <property type="entry name" value="PEPTIDASE S45 PENICILLIN AMIDASE"/>
    <property type="match status" value="1"/>
</dbReference>
<dbReference type="Gene3D" id="3.60.20.10">
    <property type="entry name" value="Glutamine Phosphoribosylpyrophosphate, subunit 1, domain 1"/>
    <property type="match status" value="1"/>
</dbReference>
<name>A0A382GXI6_9ZZZZ</name>
<dbReference type="Gene3D" id="1.10.1400.10">
    <property type="match status" value="1"/>
</dbReference>
<dbReference type="GO" id="GO:0016787">
    <property type="term" value="F:hydrolase activity"/>
    <property type="evidence" value="ECO:0007669"/>
    <property type="project" value="InterPro"/>
</dbReference>
<sequence>MTTWGWGKLHRLTMDHVLSSRGDLDQLFNYAGMGVRGDIQCVGNTGGGPDWEAQAGGGFRMIADLSDAATLLTVDAPSQSGHVGSTHYKDQLADWLSGDYHELPLHRERTTVRYQQTLQPDDQT</sequence>
<dbReference type="GO" id="GO:0017000">
    <property type="term" value="P:antibiotic biosynthetic process"/>
    <property type="evidence" value="ECO:0007669"/>
    <property type="project" value="InterPro"/>
</dbReference>
<gene>
    <name evidence="1" type="ORF">METZ01_LOCUS232543</name>
</gene>
<dbReference type="InterPro" id="IPR002692">
    <property type="entry name" value="S45"/>
</dbReference>
<dbReference type="InterPro" id="IPR029055">
    <property type="entry name" value="Ntn_hydrolases_N"/>
</dbReference>
<dbReference type="InterPro" id="IPR043147">
    <property type="entry name" value="Penicillin_amidase_A-knob"/>
</dbReference>
<accession>A0A382GXI6</accession>
<dbReference type="EMBL" id="UINC01057965">
    <property type="protein sequence ID" value="SVB79689.1"/>
    <property type="molecule type" value="Genomic_DNA"/>
</dbReference>